<feature type="compositionally biased region" description="Low complexity" evidence="1">
    <location>
        <begin position="163"/>
        <end position="180"/>
    </location>
</feature>
<organism evidence="3 4">
    <name type="scientific">Coemansia erecta</name>
    <dbReference type="NCBI Taxonomy" id="147472"/>
    <lineage>
        <taxon>Eukaryota</taxon>
        <taxon>Fungi</taxon>
        <taxon>Fungi incertae sedis</taxon>
        <taxon>Zoopagomycota</taxon>
        <taxon>Kickxellomycotina</taxon>
        <taxon>Kickxellomycetes</taxon>
        <taxon>Kickxellales</taxon>
        <taxon>Kickxellaceae</taxon>
        <taxon>Coemansia</taxon>
    </lineage>
</organism>
<feature type="signal peptide" evidence="2">
    <location>
        <begin position="1"/>
        <end position="20"/>
    </location>
</feature>
<name>A0A9W7Y017_9FUNG</name>
<feature type="compositionally biased region" description="Basic residues" evidence="1">
    <location>
        <begin position="102"/>
        <end position="112"/>
    </location>
</feature>
<feature type="region of interest" description="Disordered" evidence="1">
    <location>
        <begin position="98"/>
        <end position="187"/>
    </location>
</feature>
<keyword evidence="4" id="KW-1185">Reference proteome</keyword>
<evidence type="ECO:0000256" key="2">
    <source>
        <dbReference type="SAM" id="SignalP"/>
    </source>
</evidence>
<reference evidence="3" key="1">
    <citation type="submission" date="2022-07" db="EMBL/GenBank/DDBJ databases">
        <title>Phylogenomic reconstructions and comparative analyses of Kickxellomycotina fungi.</title>
        <authorList>
            <person name="Reynolds N.K."/>
            <person name="Stajich J.E."/>
            <person name="Barry K."/>
            <person name="Grigoriev I.V."/>
            <person name="Crous P."/>
            <person name="Smith M.E."/>
        </authorList>
    </citation>
    <scope>NUCLEOTIDE SEQUENCE</scope>
    <source>
        <strain evidence="3">NBRC 32514</strain>
    </source>
</reference>
<accession>A0A9W7Y017</accession>
<comment type="caution">
    <text evidence="3">The sequence shown here is derived from an EMBL/GenBank/DDBJ whole genome shotgun (WGS) entry which is preliminary data.</text>
</comment>
<dbReference type="OrthoDB" id="5592765at2759"/>
<dbReference type="Proteomes" id="UP001149813">
    <property type="component" value="Unassembled WGS sequence"/>
</dbReference>
<feature type="compositionally biased region" description="Polar residues" evidence="1">
    <location>
        <begin position="143"/>
        <end position="158"/>
    </location>
</feature>
<evidence type="ECO:0000256" key="1">
    <source>
        <dbReference type="SAM" id="MobiDB-lite"/>
    </source>
</evidence>
<feature type="chain" id="PRO_5040773975" evidence="2">
    <location>
        <begin position="21"/>
        <end position="210"/>
    </location>
</feature>
<proteinExistence type="predicted"/>
<evidence type="ECO:0000313" key="4">
    <source>
        <dbReference type="Proteomes" id="UP001149813"/>
    </source>
</evidence>
<gene>
    <name evidence="3" type="ORF">LPJ53_004324</name>
</gene>
<feature type="compositionally biased region" description="Basic and acidic residues" evidence="1">
    <location>
        <begin position="113"/>
        <end position="139"/>
    </location>
</feature>
<protein>
    <submittedName>
        <fullName evidence="3">Uncharacterized protein</fullName>
    </submittedName>
</protein>
<evidence type="ECO:0000313" key="3">
    <source>
        <dbReference type="EMBL" id="KAJ1721110.1"/>
    </source>
</evidence>
<sequence length="210" mass="22409">MKTAQIILSPALFLSALVLSAPVGKPTGSYSASSVQSQDGNDRFNLGSLMSYIGSFGKNNGGNGAGNPKSWSAEDEYSALGSLDVSEYSEWFQKFKSEHSRGNGHRGGHGHGHSHDHSRDHSKDHSYEHSHSWTRHSDAPSDAVSSTEAVDEYSTTSALVDASSITPTYESTTSSPVPTSSEDDASDSAALTFKGYTTYDASDLLTMVFE</sequence>
<dbReference type="EMBL" id="JANBOJ010000196">
    <property type="protein sequence ID" value="KAJ1721110.1"/>
    <property type="molecule type" value="Genomic_DNA"/>
</dbReference>
<keyword evidence="2" id="KW-0732">Signal</keyword>
<dbReference type="AlphaFoldDB" id="A0A9W7Y017"/>